<dbReference type="Gene3D" id="1.10.760.10">
    <property type="entry name" value="Cytochrome c-like domain"/>
    <property type="match status" value="1"/>
</dbReference>
<evidence type="ECO:0000256" key="3">
    <source>
        <dbReference type="ARBA" id="ARBA00023004"/>
    </source>
</evidence>
<dbReference type="Pfam" id="PF00034">
    <property type="entry name" value="Cytochrom_C"/>
    <property type="match status" value="1"/>
</dbReference>
<evidence type="ECO:0000313" key="9">
    <source>
        <dbReference type="Proteomes" id="UP000323522"/>
    </source>
</evidence>
<sequence>MKTRTQALAAAIALLASGAALADKAKDDAMLALATKSGCMTCHHIEPGAKGPDGLAPIGPAWKDVGAKYKSDKQAADTLTQIVLKGSNPYDSHWKGKASGLAMPPNAVAIKEADARDLVKWILAL</sequence>
<keyword evidence="3 4" id="KW-0408">Iron</keyword>
<dbReference type="GO" id="GO:0020037">
    <property type="term" value="F:heme binding"/>
    <property type="evidence" value="ECO:0007669"/>
    <property type="project" value="InterPro"/>
</dbReference>
<proteinExistence type="predicted"/>
<reference evidence="8 9" key="1">
    <citation type="submission" date="2019-02" db="EMBL/GenBank/DDBJ databases">
        <title>Complete Genome Sequence and Methylome Analysis of Sphaerotilus natans subsp. sulfidivorans D-507.</title>
        <authorList>
            <person name="Fomenkov A."/>
            <person name="Gridneva E."/>
            <person name="Smolyakov D."/>
            <person name="Dubinina G."/>
            <person name="Vincze T."/>
            <person name="Grabovich M."/>
            <person name="Roberts R.J."/>
        </authorList>
    </citation>
    <scope>NUCLEOTIDE SEQUENCE [LARGE SCALE GENOMIC DNA]</scope>
    <source>
        <strain evidence="8 9">D-507</strain>
    </source>
</reference>
<evidence type="ECO:0000313" key="7">
    <source>
        <dbReference type="EMBL" id="MET3604128.1"/>
    </source>
</evidence>
<protein>
    <submittedName>
        <fullName evidence="8">C-type cytochrome</fullName>
    </submittedName>
    <submittedName>
        <fullName evidence="7">Cytochrome c</fullName>
    </submittedName>
</protein>
<dbReference type="GO" id="GO:0009055">
    <property type="term" value="F:electron transfer activity"/>
    <property type="evidence" value="ECO:0007669"/>
    <property type="project" value="InterPro"/>
</dbReference>
<dbReference type="GO" id="GO:0046872">
    <property type="term" value="F:metal ion binding"/>
    <property type="evidence" value="ECO:0007669"/>
    <property type="project" value="UniProtKB-KW"/>
</dbReference>
<evidence type="ECO:0000256" key="4">
    <source>
        <dbReference type="PROSITE-ProRule" id="PRU00433"/>
    </source>
</evidence>
<reference evidence="7 10" key="2">
    <citation type="submission" date="2024-06" db="EMBL/GenBank/DDBJ databases">
        <title>Genomic Encyclopedia of Type Strains, Phase IV (KMG-IV): sequencing the most valuable type-strain genomes for metagenomic binning, comparative biology and taxonomic classification.</title>
        <authorList>
            <person name="Goeker M."/>
        </authorList>
    </citation>
    <scope>NUCLEOTIDE SEQUENCE [LARGE SCALE GENOMIC DNA]</scope>
    <source>
        <strain evidence="7 10">D-501</strain>
    </source>
</reference>
<dbReference type="KEGG" id="snn:EWH46_04410"/>
<dbReference type="EMBL" id="JBEPLS010000006">
    <property type="protein sequence ID" value="MET3604128.1"/>
    <property type="molecule type" value="Genomic_DNA"/>
</dbReference>
<keyword evidence="1 4" id="KW-0349">Heme</keyword>
<dbReference type="RefSeq" id="WP_149502841.1">
    <property type="nucleotide sequence ID" value="NZ_CP035708.1"/>
</dbReference>
<dbReference type="OrthoDB" id="9811281at2"/>
<dbReference type="InterPro" id="IPR009056">
    <property type="entry name" value="Cyt_c-like_dom"/>
</dbReference>
<dbReference type="Proteomes" id="UP000323522">
    <property type="component" value="Chromosome"/>
</dbReference>
<dbReference type="EMBL" id="CP035708">
    <property type="protein sequence ID" value="QEN00096.1"/>
    <property type="molecule type" value="Genomic_DNA"/>
</dbReference>
<dbReference type="PROSITE" id="PS51007">
    <property type="entry name" value="CYTC"/>
    <property type="match status" value="1"/>
</dbReference>
<keyword evidence="2 4" id="KW-0479">Metal-binding</keyword>
<evidence type="ECO:0000259" key="6">
    <source>
        <dbReference type="PROSITE" id="PS51007"/>
    </source>
</evidence>
<evidence type="ECO:0000256" key="5">
    <source>
        <dbReference type="SAM" id="SignalP"/>
    </source>
</evidence>
<organism evidence="8 9">
    <name type="scientific">Sphaerotilus sulfidivorans</name>
    <dbReference type="NCBI Taxonomy" id="639200"/>
    <lineage>
        <taxon>Bacteria</taxon>
        <taxon>Pseudomonadati</taxon>
        <taxon>Pseudomonadota</taxon>
        <taxon>Betaproteobacteria</taxon>
        <taxon>Burkholderiales</taxon>
        <taxon>Sphaerotilaceae</taxon>
        <taxon>Sphaerotilus</taxon>
    </lineage>
</organism>
<keyword evidence="5" id="KW-0732">Signal</keyword>
<evidence type="ECO:0000256" key="1">
    <source>
        <dbReference type="ARBA" id="ARBA00022617"/>
    </source>
</evidence>
<dbReference type="AlphaFoldDB" id="A0A5C1PZM8"/>
<keyword evidence="10" id="KW-1185">Reference proteome</keyword>
<name>A0A5C1PZM8_9BURK</name>
<feature type="chain" id="PRO_5044618752" evidence="5">
    <location>
        <begin position="23"/>
        <end position="125"/>
    </location>
</feature>
<evidence type="ECO:0000256" key="2">
    <source>
        <dbReference type="ARBA" id="ARBA00022723"/>
    </source>
</evidence>
<feature type="signal peptide" evidence="5">
    <location>
        <begin position="1"/>
        <end position="22"/>
    </location>
</feature>
<evidence type="ECO:0000313" key="8">
    <source>
        <dbReference type="EMBL" id="QEN00096.1"/>
    </source>
</evidence>
<dbReference type="InterPro" id="IPR036909">
    <property type="entry name" value="Cyt_c-like_dom_sf"/>
</dbReference>
<evidence type="ECO:0000313" key="10">
    <source>
        <dbReference type="Proteomes" id="UP001549111"/>
    </source>
</evidence>
<gene>
    <name evidence="7" type="ORF">ABIC99_001942</name>
    <name evidence="8" type="ORF">EWH46_04410</name>
</gene>
<dbReference type="Proteomes" id="UP001549111">
    <property type="component" value="Unassembled WGS sequence"/>
</dbReference>
<feature type="domain" description="Cytochrome c" evidence="6">
    <location>
        <begin position="22"/>
        <end position="125"/>
    </location>
</feature>
<accession>A0A5C1PZM8</accession>
<dbReference type="SUPFAM" id="SSF46626">
    <property type="entry name" value="Cytochrome c"/>
    <property type="match status" value="1"/>
</dbReference>